<evidence type="ECO:0000313" key="2">
    <source>
        <dbReference type="Proteomes" id="UP000006038"/>
    </source>
</evidence>
<dbReference type="Gramene" id="OB06G22190.1">
    <property type="protein sequence ID" value="OB06G22190.1"/>
    <property type="gene ID" value="OB06G22190"/>
</dbReference>
<sequence>MASSFAFLNSPLLLLEKVTCRLVVSSILLITVFPRTITATRSAQHQRRLNADQPEIDRFACPWTHFRHQYHDRPDTTEQGIR</sequence>
<organism evidence="1">
    <name type="scientific">Oryza brachyantha</name>
    <name type="common">malo sina</name>
    <dbReference type="NCBI Taxonomy" id="4533"/>
    <lineage>
        <taxon>Eukaryota</taxon>
        <taxon>Viridiplantae</taxon>
        <taxon>Streptophyta</taxon>
        <taxon>Embryophyta</taxon>
        <taxon>Tracheophyta</taxon>
        <taxon>Spermatophyta</taxon>
        <taxon>Magnoliopsida</taxon>
        <taxon>Liliopsida</taxon>
        <taxon>Poales</taxon>
        <taxon>Poaceae</taxon>
        <taxon>BOP clade</taxon>
        <taxon>Oryzoideae</taxon>
        <taxon>Oryzeae</taxon>
        <taxon>Oryzinae</taxon>
        <taxon>Oryza</taxon>
    </lineage>
</organism>
<reference evidence="1" key="1">
    <citation type="journal article" date="2013" name="Nat. Commun.">
        <title>Whole-genome sequencing of Oryza brachyantha reveals mechanisms underlying Oryza genome evolution.</title>
        <authorList>
            <person name="Chen J."/>
            <person name="Huang Q."/>
            <person name="Gao D."/>
            <person name="Wang J."/>
            <person name="Lang Y."/>
            <person name="Liu T."/>
            <person name="Li B."/>
            <person name="Bai Z."/>
            <person name="Luis Goicoechea J."/>
            <person name="Liang C."/>
            <person name="Chen C."/>
            <person name="Zhang W."/>
            <person name="Sun S."/>
            <person name="Liao Y."/>
            <person name="Zhang X."/>
            <person name="Yang L."/>
            <person name="Song C."/>
            <person name="Wang M."/>
            <person name="Shi J."/>
            <person name="Liu G."/>
            <person name="Liu J."/>
            <person name="Zhou H."/>
            <person name="Zhou W."/>
            <person name="Yu Q."/>
            <person name="An N."/>
            <person name="Chen Y."/>
            <person name="Cai Q."/>
            <person name="Wang B."/>
            <person name="Liu B."/>
            <person name="Min J."/>
            <person name="Huang Y."/>
            <person name="Wu H."/>
            <person name="Li Z."/>
            <person name="Zhang Y."/>
            <person name="Yin Y."/>
            <person name="Song W."/>
            <person name="Jiang J."/>
            <person name="Jackson S.A."/>
            <person name="Wing R.A."/>
            <person name="Wang J."/>
            <person name="Chen M."/>
        </authorList>
    </citation>
    <scope>NUCLEOTIDE SEQUENCE [LARGE SCALE GENOMIC DNA]</scope>
    <source>
        <strain evidence="1">cv. IRGC 101232</strain>
    </source>
</reference>
<dbReference type="EnsemblPlants" id="OB06G22190.1">
    <property type="protein sequence ID" value="OB06G22190.1"/>
    <property type="gene ID" value="OB06G22190"/>
</dbReference>
<protein>
    <submittedName>
        <fullName evidence="1">Uncharacterized protein</fullName>
    </submittedName>
</protein>
<accession>J3MDX5</accession>
<dbReference type="HOGENOM" id="CLU_2562014_0_0_1"/>
<evidence type="ECO:0000313" key="1">
    <source>
        <dbReference type="EnsemblPlants" id="OB06G22190.1"/>
    </source>
</evidence>
<proteinExistence type="predicted"/>
<name>J3MDX5_ORYBR</name>
<dbReference type="AlphaFoldDB" id="J3MDX5"/>
<keyword evidence="2" id="KW-1185">Reference proteome</keyword>
<dbReference type="Proteomes" id="UP000006038">
    <property type="component" value="Chromosome 6"/>
</dbReference>
<reference evidence="1" key="2">
    <citation type="submission" date="2013-04" db="UniProtKB">
        <authorList>
            <consortium name="EnsemblPlants"/>
        </authorList>
    </citation>
    <scope>IDENTIFICATION</scope>
</reference>